<keyword evidence="2" id="KW-1185">Reference proteome</keyword>
<accession>A0A922HNT1</accession>
<evidence type="ECO:0000313" key="2">
    <source>
        <dbReference type="Proteomes" id="UP000790347"/>
    </source>
</evidence>
<proteinExistence type="predicted"/>
<reference evidence="1" key="2">
    <citation type="journal article" date="2022" name="Res Sq">
        <title>Comparative Genomics Reveals Insights into the Divergent Evolution of Astigmatic Mites and Household Pest Adaptations.</title>
        <authorList>
            <person name="Xiong Q."/>
            <person name="Wan A.T.-Y."/>
            <person name="Liu X.-Y."/>
            <person name="Fung C.S.-H."/>
            <person name="Xiao X."/>
            <person name="Malainual N."/>
            <person name="Hou J."/>
            <person name="Wang L."/>
            <person name="Wang M."/>
            <person name="Yang K."/>
            <person name="Cui Y."/>
            <person name="Leung E."/>
            <person name="Nong W."/>
            <person name="Shin S.-K."/>
            <person name="Au S."/>
            <person name="Jeong K.Y."/>
            <person name="Chew F.T."/>
            <person name="Hui J."/>
            <person name="Leung T.F."/>
            <person name="Tungtrongchitr A."/>
            <person name="Zhong N."/>
            <person name="Liu Z."/>
            <person name="Tsui S."/>
        </authorList>
    </citation>
    <scope>NUCLEOTIDE SEQUENCE</scope>
    <source>
        <strain evidence="1">Derf</strain>
        <tissue evidence="1">Whole organism</tissue>
    </source>
</reference>
<evidence type="ECO:0000313" key="1">
    <source>
        <dbReference type="EMBL" id="KAH9501009.1"/>
    </source>
</evidence>
<name>A0A922HNT1_DERFA</name>
<dbReference type="EMBL" id="ASGP02000006">
    <property type="protein sequence ID" value="KAH9501009.1"/>
    <property type="molecule type" value="Genomic_DNA"/>
</dbReference>
<gene>
    <name evidence="1" type="ORF">DERF_011881</name>
</gene>
<comment type="caution">
    <text evidence="1">The sequence shown here is derived from an EMBL/GenBank/DDBJ whole genome shotgun (WGS) entry which is preliminary data.</text>
</comment>
<dbReference type="AlphaFoldDB" id="A0A922HNT1"/>
<organism evidence="1 2">
    <name type="scientific">Dermatophagoides farinae</name>
    <name type="common">American house dust mite</name>
    <dbReference type="NCBI Taxonomy" id="6954"/>
    <lineage>
        <taxon>Eukaryota</taxon>
        <taxon>Metazoa</taxon>
        <taxon>Ecdysozoa</taxon>
        <taxon>Arthropoda</taxon>
        <taxon>Chelicerata</taxon>
        <taxon>Arachnida</taxon>
        <taxon>Acari</taxon>
        <taxon>Acariformes</taxon>
        <taxon>Sarcoptiformes</taxon>
        <taxon>Astigmata</taxon>
        <taxon>Psoroptidia</taxon>
        <taxon>Analgoidea</taxon>
        <taxon>Pyroglyphidae</taxon>
        <taxon>Dermatophagoidinae</taxon>
        <taxon>Dermatophagoides</taxon>
    </lineage>
</organism>
<dbReference type="Proteomes" id="UP000790347">
    <property type="component" value="Unassembled WGS sequence"/>
</dbReference>
<protein>
    <submittedName>
        <fullName evidence="1">Uncharacterized protein</fullName>
    </submittedName>
</protein>
<reference evidence="1" key="1">
    <citation type="submission" date="2013-05" db="EMBL/GenBank/DDBJ databases">
        <authorList>
            <person name="Yim A.K.Y."/>
            <person name="Chan T.F."/>
            <person name="Ji K.M."/>
            <person name="Liu X.Y."/>
            <person name="Zhou J.W."/>
            <person name="Li R.Q."/>
            <person name="Yang K.Y."/>
            <person name="Li J."/>
            <person name="Li M."/>
            <person name="Law P.T.W."/>
            <person name="Wu Y.L."/>
            <person name="Cai Z.L."/>
            <person name="Qin H."/>
            <person name="Bao Y."/>
            <person name="Leung R.K.K."/>
            <person name="Ng P.K.S."/>
            <person name="Zou J."/>
            <person name="Zhong X.J."/>
            <person name="Ran P.X."/>
            <person name="Zhong N.S."/>
            <person name="Liu Z.G."/>
            <person name="Tsui S.K.W."/>
        </authorList>
    </citation>
    <scope>NUCLEOTIDE SEQUENCE</scope>
    <source>
        <strain evidence="1">Derf</strain>
        <tissue evidence="1">Whole organism</tissue>
    </source>
</reference>
<sequence>MAYSRLNVNSVYDDVVIIDVVILITDTGNKFIGGSTIGKKLYHMFFSPYESNISCYGHLAATAA</sequence>